<keyword evidence="3 5" id="KW-1133">Transmembrane helix</keyword>
<feature type="domain" description="O-antigen ligase-related" evidence="6">
    <location>
        <begin position="205"/>
        <end position="361"/>
    </location>
</feature>
<feature type="transmembrane region" description="Helical" evidence="5">
    <location>
        <begin position="21"/>
        <end position="40"/>
    </location>
</feature>
<evidence type="ECO:0000313" key="7">
    <source>
        <dbReference type="EMBL" id="KGB20678.1"/>
    </source>
</evidence>
<comment type="caution">
    <text evidence="7">The sequence shown here is derived from an EMBL/GenBank/DDBJ whole genome shotgun (WGS) entry which is preliminary data.</text>
</comment>
<reference evidence="7 8" key="1">
    <citation type="submission" date="2014-06" db="EMBL/GenBank/DDBJ databases">
        <title>Functional and comparative genomic analyses of the Drosophila gut microbiota identify candidate symbiosis factors.</title>
        <authorList>
            <person name="Newell P.D."/>
            <person name="Chaston J.M."/>
            <person name="Douglas A.E."/>
        </authorList>
    </citation>
    <scope>NUCLEOTIDE SEQUENCE [LARGE SCALE GENOMIC DNA]</scope>
    <source>
        <strain evidence="7 8">DmCS_006</strain>
    </source>
</reference>
<feature type="transmembrane region" description="Helical" evidence="5">
    <location>
        <begin position="96"/>
        <end position="117"/>
    </location>
</feature>
<evidence type="ECO:0000256" key="1">
    <source>
        <dbReference type="ARBA" id="ARBA00004141"/>
    </source>
</evidence>
<protein>
    <recommendedName>
        <fullName evidence="6">O-antigen ligase-related domain-containing protein</fullName>
    </recommendedName>
</protein>
<feature type="transmembrane region" description="Helical" evidence="5">
    <location>
        <begin position="404"/>
        <end position="423"/>
    </location>
</feature>
<feature type="transmembrane region" description="Helical" evidence="5">
    <location>
        <begin position="220"/>
        <end position="236"/>
    </location>
</feature>
<feature type="transmembrane region" description="Helical" evidence="5">
    <location>
        <begin position="46"/>
        <end position="65"/>
    </location>
</feature>
<dbReference type="RefSeq" id="WP_150395653.1">
    <property type="nucleotide sequence ID" value="NZ_JACAOJ010000082.1"/>
</dbReference>
<dbReference type="GeneID" id="89478338"/>
<comment type="subcellular location">
    <subcellularLocation>
        <location evidence="1">Membrane</location>
        <topology evidence="1">Multi-pass membrane protein</topology>
    </subcellularLocation>
</comment>
<evidence type="ECO:0000256" key="2">
    <source>
        <dbReference type="ARBA" id="ARBA00022692"/>
    </source>
</evidence>
<organism evidence="7 8">
    <name type="scientific">Acetobacter tropicalis</name>
    <dbReference type="NCBI Taxonomy" id="104102"/>
    <lineage>
        <taxon>Bacteria</taxon>
        <taxon>Pseudomonadati</taxon>
        <taxon>Pseudomonadota</taxon>
        <taxon>Alphaproteobacteria</taxon>
        <taxon>Acetobacterales</taxon>
        <taxon>Acetobacteraceae</taxon>
        <taxon>Acetobacter</taxon>
    </lineage>
</organism>
<feature type="transmembrane region" description="Helical" evidence="5">
    <location>
        <begin position="198"/>
        <end position="214"/>
    </location>
</feature>
<dbReference type="GO" id="GO:0016020">
    <property type="term" value="C:membrane"/>
    <property type="evidence" value="ECO:0007669"/>
    <property type="project" value="UniProtKB-SubCell"/>
</dbReference>
<proteinExistence type="predicted"/>
<dbReference type="PANTHER" id="PTHR37422:SF13">
    <property type="entry name" value="LIPOPOLYSACCHARIDE BIOSYNTHESIS PROTEIN PA4999-RELATED"/>
    <property type="match status" value="1"/>
</dbReference>
<evidence type="ECO:0000259" key="6">
    <source>
        <dbReference type="Pfam" id="PF04932"/>
    </source>
</evidence>
<evidence type="ECO:0000256" key="3">
    <source>
        <dbReference type="ARBA" id="ARBA00022989"/>
    </source>
</evidence>
<dbReference type="PATRIC" id="fig|104102.7.peg.3630"/>
<feature type="transmembrane region" description="Helical" evidence="5">
    <location>
        <begin position="344"/>
        <end position="368"/>
    </location>
</feature>
<gene>
    <name evidence="7" type="ORF">AtDm6_3685</name>
</gene>
<feature type="transmembrane region" description="Helical" evidence="5">
    <location>
        <begin position="72"/>
        <end position="90"/>
    </location>
</feature>
<dbReference type="AlphaFoldDB" id="A0A095AV76"/>
<evidence type="ECO:0000256" key="5">
    <source>
        <dbReference type="SAM" id="Phobius"/>
    </source>
</evidence>
<keyword evidence="4 5" id="KW-0472">Membrane</keyword>
<dbReference type="EMBL" id="JOKM01000123">
    <property type="protein sequence ID" value="KGB20678.1"/>
    <property type="molecule type" value="Genomic_DNA"/>
</dbReference>
<feature type="transmembrane region" description="Helical" evidence="5">
    <location>
        <begin position="124"/>
        <end position="142"/>
    </location>
</feature>
<evidence type="ECO:0000256" key="4">
    <source>
        <dbReference type="ARBA" id="ARBA00023136"/>
    </source>
</evidence>
<sequence length="444" mass="48641">MTRFDLMDAPLPRWQTVLAKSLTLTGTACTLLLPLLMFYSRALSDIAATLIGVFFLIYSGLTRDWQWLRKPWIIPAALFCGLCLLSSIHVGLKGAWTQALCLPRLFLLTAATQNWILARQTRRMALGGVFFLLALWLMSQCWEQYLTGTNLMGAPRWGDGSLTGPFVKPRAGFTFLMLFFPGIMPVVLHALHSKNRGAWVGSCVLLLFSALTMVLIGQRMSNVLLLFGLFLTALLVRQFRWPFVALLACVAAALASLPVISPPTYAKLVLKFSNQLQHFATSDYGQLFTKASIMVLNHPWLGLGVDGFRNFCQLGMHSAGISALGLPPLDSPAGTGCNIHPHNYYLQVATTAGLLGLAAFAATVVCWLKAGTRHLSPTHAPQQAMLFVMCCTVLWPIASTSALFSFPTAGWVFLFAGWLMAAAQNAAPLRKNVTVPNDPHVRTK</sequence>
<dbReference type="PANTHER" id="PTHR37422">
    <property type="entry name" value="TEICHURONIC ACID BIOSYNTHESIS PROTEIN TUAE"/>
    <property type="match status" value="1"/>
</dbReference>
<dbReference type="InterPro" id="IPR007016">
    <property type="entry name" value="O-antigen_ligase-rel_domated"/>
</dbReference>
<dbReference type="InterPro" id="IPR051533">
    <property type="entry name" value="WaaL-like"/>
</dbReference>
<keyword evidence="2 5" id="KW-0812">Transmembrane</keyword>
<dbReference type="Pfam" id="PF04932">
    <property type="entry name" value="Wzy_C"/>
    <property type="match status" value="1"/>
</dbReference>
<feature type="transmembrane region" description="Helical" evidence="5">
    <location>
        <begin position="171"/>
        <end position="191"/>
    </location>
</feature>
<name>A0A095AV76_9PROT</name>
<keyword evidence="8" id="KW-1185">Reference proteome</keyword>
<dbReference type="Proteomes" id="UP000029448">
    <property type="component" value="Unassembled WGS sequence"/>
</dbReference>
<evidence type="ECO:0000313" key="8">
    <source>
        <dbReference type="Proteomes" id="UP000029448"/>
    </source>
</evidence>
<feature type="transmembrane region" description="Helical" evidence="5">
    <location>
        <begin position="243"/>
        <end position="261"/>
    </location>
</feature>
<accession>A0A095AV76</accession>
<dbReference type="STRING" id="104102.AtDm6_3685"/>